<feature type="signal peptide" evidence="1">
    <location>
        <begin position="1"/>
        <end position="31"/>
    </location>
</feature>
<protein>
    <recommendedName>
        <fullName evidence="4">Neocarzinostatin family protein</fullName>
    </recommendedName>
</protein>
<feature type="chain" id="PRO_5045775136" description="Neocarzinostatin family protein" evidence="1">
    <location>
        <begin position="32"/>
        <end position="141"/>
    </location>
</feature>
<evidence type="ECO:0000256" key="1">
    <source>
        <dbReference type="SAM" id="SignalP"/>
    </source>
</evidence>
<evidence type="ECO:0000313" key="2">
    <source>
        <dbReference type="EMBL" id="NKE57066.1"/>
    </source>
</evidence>
<dbReference type="RefSeq" id="WP_167972402.1">
    <property type="nucleotide sequence ID" value="NZ_VSRL01000025.1"/>
</dbReference>
<proteinExistence type="predicted"/>
<name>A0ABX1FDM4_9PSEU</name>
<reference evidence="2 3" key="1">
    <citation type="submission" date="2019-08" db="EMBL/GenBank/DDBJ databases">
        <title>Lentzea from Indian Himalayas.</title>
        <authorList>
            <person name="Mandal S."/>
            <person name="Mallick Gupta A."/>
            <person name="Maiti P.K."/>
            <person name="Sarkar J."/>
            <person name="Mandal S."/>
        </authorList>
    </citation>
    <scope>NUCLEOTIDE SEQUENCE [LARGE SCALE GENOMIC DNA]</scope>
    <source>
        <strain evidence="2 3">PSKA42</strain>
    </source>
</reference>
<sequence>MRSQFMAPVYALLISLGVALALGAAMEPADAPNQPEQQQGTLTIRLVTEKTVQPGRRITEAADGLKGTPVTIQPVTSEAELTVGMDGTVKHTLVDGPLRVCLPNLPKRWTGVNVAPDSDPQAPCWNVDPRTGPFNLVVKEG</sequence>
<dbReference type="EMBL" id="VSRL01000025">
    <property type="protein sequence ID" value="NKE57066.1"/>
    <property type="molecule type" value="Genomic_DNA"/>
</dbReference>
<evidence type="ECO:0008006" key="4">
    <source>
        <dbReference type="Google" id="ProtNLM"/>
    </source>
</evidence>
<comment type="caution">
    <text evidence="2">The sequence shown here is derived from an EMBL/GenBank/DDBJ whole genome shotgun (WGS) entry which is preliminary data.</text>
</comment>
<accession>A0ABX1FDM4</accession>
<gene>
    <name evidence="2" type="ORF">FXN61_09550</name>
</gene>
<organism evidence="2 3">
    <name type="scientific">Lentzea indica</name>
    <dbReference type="NCBI Taxonomy" id="2604800"/>
    <lineage>
        <taxon>Bacteria</taxon>
        <taxon>Bacillati</taxon>
        <taxon>Actinomycetota</taxon>
        <taxon>Actinomycetes</taxon>
        <taxon>Pseudonocardiales</taxon>
        <taxon>Pseudonocardiaceae</taxon>
        <taxon>Lentzea</taxon>
    </lineage>
</organism>
<keyword evidence="3" id="KW-1185">Reference proteome</keyword>
<evidence type="ECO:0000313" key="3">
    <source>
        <dbReference type="Proteomes" id="UP001515943"/>
    </source>
</evidence>
<keyword evidence="1" id="KW-0732">Signal</keyword>
<dbReference type="Proteomes" id="UP001515943">
    <property type="component" value="Unassembled WGS sequence"/>
</dbReference>